<accession>A0A915I7C4</accession>
<dbReference type="Proteomes" id="UP000887565">
    <property type="component" value="Unplaced"/>
</dbReference>
<proteinExistence type="predicted"/>
<dbReference type="AlphaFoldDB" id="A0A915I7C4"/>
<name>A0A915I7C4_ROMCU</name>
<keyword evidence="1" id="KW-1185">Reference proteome</keyword>
<reference evidence="2" key="1">
    <citation type="submission" date="2022-11" db="UniProtKB">
        <authorList>
            <consortium name="WormBaseParasite"/>
        </authorList>
    </citation>
    <scope>IDENTIFICATION</scope>
</reference>
<dbReference type="WBParaSite" id="nRc.2.0.1.t10050-RA">
    <property type="protein sequence ID" value="nRc.2.0.1.t10050-RA"/>
    <property type="gene ID" value="nRc.2.0.1.g10050"/>
</dbReference>
<organism evidence="1 2">
    <name type="scientific">Romanomermis culicivorax</name>
    <name type="common">Nematode worm</name>
    <dbReference type="NCBI Taxonomy" id="13658"/>
    <lineage>
        <taxon>Eukaryota</taxon>
        <taxon>Metazoa</taxon>
        <taxon>Ecdysozoa</taxon>
        <taxon>Nematoda</taxon>
        <taxon>Enoplea</taxon>
        <taxon>Dorylaimia</taxon>
        <taxon>Mermithida</taxon>
        <taxon>Mermithoidea</taxon>
        <taxon>Mermithidae</taxon>
        <taxon>Romanomermis</taxon>
    </lineage>
</organism>
<evidence type="ECO:0000313" key="2">
    <source>
        <dbReference type="WBParaSite" id="nRc.2.0.1.t10050-RA"/>
    </source>
</evidence>
<protein>
    <submittedName>
        <fullName evidence="2">Uncharacterized protein</fullName>
    </submittedName>
</protein>
<evidence type="ECO:0000313" key="1">
    <source>
        <dbReference type="Proteomes" id="UP000887565"/>
    </source>
</evidence>
<sequence length="62" mass="6952">MSPQDGQIGPMVQRNLWILADQSQRTSPGRHGKVCGFNVEKINQDKVAALFKTREVDNPLCK</sequence>